<accession>A0A7W4UFW7</accession>
<evidence type="ECO:0000256" key="1">
    <source>
        <dbReference type="SAM" id="Phobius"/>
    </source>
</evidence>
<evidence type="ECO:0000313" key="2">
    <source>
        <dbReference type="EMBL" id="MBB2923445.1"/>
    </source>
</evidence>
<keyword evidence="1" id="KW-1133">Transmembrane helix</keyword>
<evidence type="ECO:0000313" key="3">
    <source>
        <dbReference type="Proteomes" id="UP000518206"/>
    </source>
</evidence>
<feature type="transmembrane region" description="Helical" evidence="1">
    <location>
        <begin position="20"/>
        <end position="41"/>
    </location>
</feature>
<name>A0A7W4UFW7_9CELL</name>
<dbReference type="AlphaFoldDB" id="A0A7W4UFW7"/>
<comment type="caution">
    <text evidence="2">The sequence shown here is derived from an EMBL/GenBank/DDBJ whole genome shotgun (WGS) entry which is preliminary data.</text>
</comment>
<reference evidence="2 3" key="1">
    <citation type="submission" date="2020-08" db="EMBL/GenBank/DDBJ databases">
        <title>The Agave Microbiome: Exploring the role of microbial communities in plant adaptations to desert environments.</title>
        <authorList>
            <person name="Partida-Martinez L.P."/>
        </authorList>
    </citation>
    <scope>NUCLEOTIDE SEQUENCE [LARGE SCALE GENOMIC DNA]</scope>
    <source>
        <strain evidence="2 3">RAS26</strain>
    </source>
</reference>
<keyword evidence="1" id="KW-0812">Transmembrane</keyword>
<feature type="transmembrane region" description="Helical" evidence="1">
    <location>
        <begin position="47"/>
        <end position="67"/>
    </location>
</feature>
<proteinExistence type="predicted"/>
<reference evidence="2 3" key="2">
    <citation type="submission" date="2020-08" db="EMBL/GenBank/DDBJ databases">
        <authorList>
            <person name="Partida-Martinez L."/>
            <person name="Huntemann M."/>
            <person name="Clum A."/>
            <person name="Wang J."/>
            <person name="Palaniappan K."/>
            <person name="Ritter S."/>
            <person name="Chen I.-M."/>
            <person name="Stamatis D."/>
            <person name="Reddy T."/>
            <person name="O'Malley R."/>
            <person name="Daum C."/>
            <person name="Shapiro N."/>
            <person name="Ivanova N."/>
            <person name="Kyrpides N."/>
            <person name="Woyke T."/>
        </authorList>
    </citation>
    <scope>NUCLEOTIDE SEQUENCE [LARGE SCALE GENOMIC DNA]</scope>
    <source>
        <strain evidence="2 3">RAS26</strain>
    </source>
</reference>
<dbReference type="Proteomes" id="UP000518206">
    <property type="component" value="Unassembled WGS sequence"/>
</dbReference>
<keyword evidence="1" id="KW-0472">Membrane</keyword>
<sequence>MDAEYALGTLPRGLRVRLGLVSTAGGLLVLLLAAVGTALAVRLRPDGSVAATVLVVAAALAAVTIVGRQTLTPHERHLVRESRRRVLGPLDAAGPPSELRVPLRPGPINRRRLRDAPPDLLCLTADAQGLRVPGWLLEGRPRGLGPTDVVLLPWHAVRRWRVRADSEGPNLWVVDCVRVPGAPARWRVRRPEITDEPAVLDFARAFGRVTVELETSVGRRETAPRG</sequence>
<dbReference type="RefSeq" id="WP_183296282.1">
    <property type="nucleotide sequence ID" value="NZ_JACHVX010000003.1"/>
</dbReference>
<organism evidence="2 3">
    <name type="scientific">Cellulomonas cellasea</name>
    <dbReference type="NCBI Taxonomy" id="43670"/>
    <lineage>
        <taxon>Bacteria</taxon>
        <taxon>Bacillati</taxon>
        <taxon>Actinomycetota</taxon>
        <taxon>Actinomycetes</taxon>
        <taxon>Micrococcales</taxon>
        <taxon>Cellulomonadaceae</taxon>
        <taxon>Cellulomonas</taxon>
    </lineage>
</organism>
<protein>
    <submittedName>
        <fullName evidence="2">Uncharacterized protein</fullName>
    </submittedName>
</protein>
<gene>
    <name evidence="2" type="ORF">FHR80_002370</name>
</gene>
<dbReference type="EMBL" id="JACHVX010000003">
    <property type="protein sequence ID" value="MBB2923445.1"/>
    <property type="molecule type" value="Genomic_DNA"/>
</dbReference>